<reference evidence="1 2" key="1">
    <citation type="submission" date="2023-03" db="EMBL/GenBank/DDBJ databases">
        <title>YIM 133296 draft genome.</title>
        <authorList>
            <person name="Xiong L."/>
        </authorList>
    </citation>
    <scope>NUCLEOTIDE SEQUENCE [LARGE SCALE GENOMIC DNA]</scope>
    <source>
        <strain evidence="1 2">YIM 133296</strain>
    </source>
</reference>
<organism evidence="1 2">
    <name type="scientific">Luteipulveratus flavus</name>
    <dbReference type="NCBI Taxonomy" id="3031728"/>
    <lineage>
        <taxon>Bacteria</taxon>
        <taxon>Bacillati</taxon>
        <taxon>Actinomycetota</taxon>
        <taxon>Actinomycetes</taxon>
        <taxon>Micrococcales</taxon>
        <taxon>Dermacoccaceae</taxon>
        <taxon>Luteipulveratus</taxon>
    </lineage>
</organism>
<dbReference type="EMBL" id="JAROAV010000007">
    <property type="protein sequence ID" value="MDF8262958.1"/>
    <property type="molecule type" value="Genomic_DNA"/>
</dbReference>
<dbReference type="Proteomes" id="UP001528912">
    <property type="component" value="Unassembled WGS sequence"/>
</dbReference>
<protein>
    <submittedName>
        <fullName evidence="1">NUDIX hydrolase</fullName>
    </submittedName>
</protein>
<keyword evidence="2" id="KW-1185">Reference proteome</keyword>
<evidence type="ECO:0000313" key="2">
    <source>
        <dbReference type="Proteomes" id="UP001528912"/>
    </source>
</evidence>
<proteinExistence type="predicted"/>
<sequence>MTEAQLIVTTLDAPWLPSGSTAEVWAGDDCSLPEPAVIVRLLLTRTAGASEPEFFCVETVKGMDLPTRFLGPADARERPAYGIARLAEDVFGRPDVTTRCIGYVRNVVPRPDASYPHPTPYAHVLVLLATQAAEPVVAGDWVTLERGRAELTTRHWWPIVDHHLAGQP</sequence>
<accession>A0ABT6C2J0</accession>
<name>A0ABT6C2J0_9MICO</name>
<evidence type="ECO:0000313" key="1">
    <source>
        <dbReference type="EMBL" id="MDF8262958.1"/>
    </source>
</evidence>
<comment type="caution">
    <text evidence="1">The sequence shown here is derived from an EMBL/GenBank/DDBJ whole genome shotgun (WGS) entry which is preliminary data.</text>
</comment>
<dbReference type="GO" id="GO:0016787">
    <property type="term" value="F:hydrolase activity"/>
    <property type="evidence" value="ECO:0007669"/>
    <property type="project" value="UniProtKB-KW"/>
</dbReference>
<gene>
    <name evidence="1" type="ORF">P4R38_01710</name>
</gene>
<dbReference type="RefSeq" id="WP_277190777.1">
    <property type="nucleotide sequence ID" value="NZ_JAROAV010000007.1"/>
</dbReference>
<keyword evidence="1" id="KW-0378">Hydrolase</keyword>